<dbReference type="OrthoDB" id="6624782at2759"/>
<protein>
    <recommendedName>
        <fullName evidence="4">BZIP domain-containing protein</fullName>
    </recommendedName>
</protein>
<evidence type="ECO:0008006" key="4">
    <source>
        <dbReference type="Google" id="ProtNLM"/>
    </source>
</evidence>
<dbReference type="Gene3D" id="1.20.5.170">
    <property type="match status" value="1"/>
</dbReference>
<evidence type="ECO:0000313" key="3">
    <source>
        <dbReference type="Proteomes" id="UP000325440"/>
    </source>
</evidence>
<keyword evidence="1" id="KW-0175">Coiled coil</keyword>
<sequence>MTITYYLGSTYNLSASVISTPLRHYISRHLLIHCVVLQTNYFEHFASRIWAVPCRHFPITGITMNSSKNSSSNNNMDYYMKRQKNNEQAKISRLRKKELEMEIAKKKQKLEVAYVKLQKQINHMQSVRA</sequence>
<dbReference type="Proteomes" id="UP000325440">
    <property type="component" value="Unassembled WGS sequence"/>
</dbReference>
<dbReference type="InterPro" id="IPR046347">
    <property type="entry name" value="bZIP_sf"/>
</dbReference>
<dbReference type="SUPFAM" id="SSF57959">
    <property type="entry name" value="Leucine zipper domain"/>
    <property type="match status" value="1"/>
</dbReference>
<dbReference type="GO" id="GO:0003700">
    <property type="term" value="F:DNA-binding transcription factor activity"/>
    <property type="evidence" value="ECO:0007669"/>
    <property type="project" value="InterPro"/>
</dbReference>
<gene>
    <name evidence="2" type="ORF">CINCED_3A019357</name>
</gene>
<accession>A0A5E4NJR1</accession>
<reference evidence="2 3" key="1">
    <citation type="submission" date="2019-08" db="EMBL/GenBank/DDBJ databases">
        <authorList>
            <person name="Alioto T."/>
            <person name="Alioto T."/>
            <person name="Gomez Garrido J."/>
        </authorList>
    </citation>
    <scope>NUCLEOTIDE SEQUENCE [LARGE SCALE GENOMIC DNA]</scope>
</reference>
<feature type="coiled-coil region" evidence="1">
    <location>
        <begin position="89"/>
        <end position="127"/>
    </location>
</feature>
<dbReference type="AlphaFoldDB" id="A0A5E4NJR1"/>
<name>A0A5E4NJR1_9HEMI</name>
<evidence type="ECO:0000313" key="2">
    <source>
        <dbReference type="EMBL" id="VVC45042.1"/>
    </source>
</evidence>
<evidence type="ECO:0000256" key="1">
    <source>
        <dbReference type="SAM" id="Coils"/>
    </source>
</evidence>
<dbReference type="EMBL" id="CABPRJ010002393">
    <property type="protein sequence ID" value="VVC45042.1"/>
    <property type="molecule type" value="Genomic_DNA"/>
</dbReference>
<organism evidence="2 3">
    <name type="scientific">Cinara cedri</name>
    <dbReference type="NCBI Taxonomy" id="506608"/>
    <lineage>
        <taxon>Eukaryota</taxon>
        <taxon>Metazoa</taxon>
        <taxon>Ecdysozoa</taxon>
        <taxon>Arthropoda</taxon>
        <taxon>Hexapoda</taxon>
        <taxon>Insecta</taxon>
        <taxon>Pterygota</taxon>
        <taxon>Neoptera</taxon>
        <taxon>Paraneoptera</taxon>
        <taxon>Hemiptera</taxon>
        <taxon>Sternorrhyncha</taxon>
        <taxon>Aphidomorpha</taxon>
        <taxon>Aphidoidea</taxon>
        <taxon>Aphididae</taxon>
        <taxon>Lachninae</taxon>
        <taxon>Cinara</taxon>
    </lineage>
</organism>
<keyword evidence="3" id="KW-1185">Reference proteome</keyword>
<proteinExistence type="predicted"/>